<evidence type="ECO:0000256" key="3">
    <source>
        <dbReference type="ARBA" id="ARBA00022588"/>
    </source>
</evidence>
<dbReference type="PROSITE" id="PS51888">
    <property type="entry name" value="CLIP"/>
    <property type="match status" value="1"/>
</dbReference>
<keyword evidence="10" id="KW-0325">Glycoprotein</keyword>
<dbReference type="EC" id="3.4.21.-" evidence="12"/>
<evidence type="ECO:0000256" key="12">
    <source>
        <dbReference type="RuleBase" id="RU363034"/>
    </source>
</evidence>
<evidence type="ECO:0000256" key="7">
    <source>
        <dbReference type="ARBA" id="ARBA00022825"/>
    </source>
</evidence>
<sequence length="372" mass="41223">MMLPARLIGLCLLVAVQTVPALEMGESCVTPRGEPGKCILFRECASLVELHSKPILMPSDTEFVMNSRCGQLNRKTLVCCADSGAVKTPTTPSSEDPVEKVSLLESPQCGIQLADRIYGGQITGVNEFPWTALLEYHEGGNVFRYHCGGSLINERYIVTAAHCIVGIPRRWKLHRVRLGEWDISTENDCLDDVCAQNPPIDLDIEKIITHRSYDTRDQSKNNDIALLRLNRTVDISDTVRPICLPWTSSLRNRTHIGYETVAAGWGKTETDSSSEKKLKVNLNVTTLEECNMMYRRSGVTLKPTHLCAGGMRGKDTCSGDSGGPLMRQIFGGWYLIGVVSFGPQKCGTARMPGVYVNVADYVDWIQDNMESY</sequence>
<evidence type="ECO:0000256" key="11">
    <source>
        <dbReference type="ARBA" id="ARBA00024195"/>
    </source>
</evidence>
<dbReference type="FunFam" id="2.40.10.10:FF:000036">
    <property type="entry name" value="Trypsin beta"/>
    <property type="match status" value="1"/>
</dbReference>
<dbReference type="InterPro" id="IPR018114">
    <property type="entry name" value="TRYPSIN_HIS"/>
</dbReference>
<keyword evidence="9" id="KW-1015">Disulfide bond</keyword>
<evidence type="ECO:0000256" key="9">
    <source>
        <dbReference type="ARBA" id="ARBA00023157"/>
    </source>
</evidence>
<dbReference type="Proteomes" id="UP000075884">
    <property type="component" value="Unassembled WGS sequence"/>
</dbReference>
<dbReference type="Gene3D" id="2.40.10.10">
    <property type="entry name" value="Trypsin-like serine proteases"/>
    <property type="match status" value="2"/>
</dbReference>
<dbReference type="PRINTS" id="PR00722">
    <property type="entry name" value="CHYMOTRYPSIN"/>
</dbReference>
<evidence type="ECO:0000259" key="14">
    <source>
        <dbReference type="PROSITE" id="PS50240"/>
    </source>
</evidence>
<dbReference type="InterPro" id="IPR001314">
    <property type="entry name" value="Peptidase_S1A"/>
</dbReference>
<dbReference type="InterPro" id="IPR033116">
    <property type="entry name" value="TRYPSIN_SER"/>
</dbReference>
<reference evidence="17" key="1">
    <citation type="submission" date="2013-03" db="EMBL/GenBank/DDBJ databases">
        <title>The Genome Sequence of Anopheles dirus WRAIR2.</title>
        <authorList>
            <consortium name="The Broad Institute Genomics Platform"/>
            <person name="Neafsey D.E."/>
            <person name="Walton C."/>
            <person name="Walker B."/>
            <person name="Young S.K."/>
            <person name="Zeng Q."/>
            <person name="Gargeya S."/>
            <person name="Fitzgerald M."/>
            <person name="Haas B."/>
            <person name="Abouelleil A."/>
            <person name="Allen A.W."/>
            <person name="Alvarado L."/>
            <person name="Arachchi H.M."/>
            <person name="Berlin A.M."/>
            <person name="Chapman S.B."/>
            <person name="Gainer-Dewar J."/>
            <person name="Goldberg J."/>
            <person name="Griggs A."/>
            <person name="Gujja S."/>
            <person name="Hansen M."/>
            <person name="Howarth C."/>
            <person name="Imamovic A."/>
            <person name="Ireland A."/>
            <person name="Larimer J."/>
            <person name="McCowan C."/>
            <person name="Murphy C."/>
            <person name="Pearson M."/>
            <person name="Poon T.W."/>
            <person name="Priest M."/>
            <person name="Roberts A."/>
            <person name="Saif S."/>
            <person name="Shea T."/>
            <person name="Sisk P."/>
            <person name="Sykes S."/>
            <person name="Wortman J."/>
            <person name="Nusbaum C."/>
            <person name="Birren B."/>
        </authorList>
    </citation>
    <scope>NUCLEOTIDE SEQUENCE [LARGE SCALE GENOMIC DNA]</scope>
    <source>
        <strain evidence="17">WRAIR2</strain>
    </source>
</reference>
<keyword evidence="5 13" id="KW-0732">Signal</keyword>
<keyword evidence="8" id="KW-0391">Immunity</keyword>
<feature type="signal peptide" evidence="13">
    <location>
        <begin position="1"/>
        <end position="21"/>
    </location>
</feature>
<dbReference type="InterPro" id="IPR051487">
    <property type="entry name" value="Ser/Thr_Proteases_Immune/Dev"/>
</dbReference>
<evidence type="ECO:0000256" key="2">
    <source>
        <dbReference type="ARBA" id="ARBA00022525"/>
    </source>
</evidence>
<dbReference type="STRING" id="7168.A0A2C9GV93"/>
<dbReference type="InterPro" id="IPR009003">
    <property type="entry name" value="Peptidase_S1_PA"/>
</dbReference>
<dbReference type="SMART" id="SM00020">
    <property type="entry name" value="Tryp_SPc"/>
    <property type="match status" value="1"/>
</dbReference>
<dbReference type="AlphaFoldDB" id="A0A2C9GV93"/>
<accession>A0A2C9GV93</accession>
<keyword evidence="6 12" id="KW-0378">Hydrolase</keyword>
<evidence type="ECO:0000259" key="15">
    <source>
        <dbReference type="PROSITE" id="PS51888"/>
    </source>
</evidence>
<keyword evidence="4 12" id="KW-0645">Protease</keyword>
<dbReference type="SMART" id="SM00680">
    <property type="entry name" value="CLIP"/>
    <property type="match status" value="1"/>
</dbReference>
<evidence type="ECO:0000256" key="13">
    <source>
        <dbReference type="RuleBase" id="RU366078"/>
    </source>
</evidence>
<dbReference type="PROSITE" id="PS50240">
    <property type="entry name" value="TRYPSIN_DOM"/>
    <property type="match status" value="1"/>
</dbReference>
<keyword evidence="2 13" id="KW-0964">Secreted</keyword>
<reference evidence="16" key="2">
    <citation type="submission" date="2020-05" db="UniProtKB">
        <authorList>
            <consortium name="EnsemblMetazoa"/>
        </authorList>
    </citation>
    <scope>IDENTIFICATION</scope>
    <source>
        <strain evidence="16">WRAIR2</strain>
    </source>
</reference>
<dbReference type="GO" id="GO:0004252">
    <property type="term" value="F:serine-type endopeptidase activity"/>
    <property type="evidence" value="ECO:0007669"/>
    <property type="project" value="UniProtKB-UniRule"/>
</dbReference>
<evidence type="ECO:0000313" key="17">
    <source>
        <dbReference type="Proteomes" id="UP000075884"/>
    </source>
</evidence>
<dbReference type="Pfam" id="PF12032">
    <property type="entry name" value="CLIP"/>
    <property type="match status" value="1"/>
</dbReference>
<dbReference type="Gene3D" id="3.30.1640.30">
    <property type="match status" value="1"/>
</dbReference>
<comment type="subcellular location">
    <subcellularLocation>
        <location evidence="1">Secreted</location>
        <location evidence="1">Extracellular space</location>
    </subcellularLocation>
</comment>
<dbReference type="GO" id="GO:0006508">
    <property type="term" value="P:proteolysis"/>
    <property type="evidence" value="ECO:0007669"/>
    <property type="project" value="UniProtKB-KW"/>
</dbReference>
<evidence type="ECO:0000256" key="5">
    <source>
        <dbReference type="ARBA" id="ARBA00022729"/>
    </source>
</evidence>
<organism evidence="16 17">
    <name type="scientific">Anopheles dirus</name>
    <dbReference type="NCBI Taxonomy" id="7168"/>
    <lineage>
        <taxon>Eukaryota</taxon>
        <taxon>Metazoa</taxon>
        <taxon>Ecdysozoa</taxon>
        <taxon>Arthropoda</taxon>
        <taxon>Hexapoda</taxon>
        <taxon>Insecta</taxon>
        <taxon>Pterygota</taxon>
        <taxon>Neoptera</taxon>
        <taxon>Endopterygota</taxon>
        <taxon>Diptera</taxon>
        <taxon>Nematocera</taxon>
        <taxon>Culicoidea</taxon>
        <taxon>Culicidae</taxon>
        <taxon>Anophelinae</taxon>
        <taxon>Anopheles</taxon>
    </lineage>
</organism>
<evidence type="ECO:0000256" key="4">
    <source>
        <dbReference type="ARBA" id="ARBA00022670"/>
    </source>
</evidence>
<dbReference type="EnsemblMetazoa" id="ADIR016023-RA">
    <property type="protein sequence ID" value="ADIR016023-PA"/>
    <property type="gene ID" value="ADIR016023"/>
</dbReference>
<protein>
    <recommendedName>
        <fullName evidence="13">CLIP domain-containing serine protease</fullName>
        <ecNumber evidence="12">3.4.21.-</ecNumber>
    </recommendedName>
</protein>
<keyword evidence="17" id="KW-1185">Reference proteome</keyword>
<dbReference type="InterPro" id="IPR001254">
    <property type="entry name" value="Trypsin_dom"/>
</dbReference>
<dbReference type="InterPro" id="IPR022700">
    <property type="entry name" value="CLIP"/>
</dbReference>
<dbReference type="SUPFAM" id="SSF50494">
    <property type="entry name" value="Trypsin-like serine proteases"/>
    <property type="match status" value="1"/>
</dbReference>
<dbReference type="CDD" id="cd00190">
    <property type="entry name" value="Tryp_SPc"/>
    <property type="match status" value="1"/>
</dbReference>
<keyword evidence="7 12" id="KW-0720">Serine protease</keyword>
<dbReference type="PROSITE" id="PS00135">
    <property type="entry name" value="TRYPSIN_SER"/>
    <property type="match status" value="1"/>
</dbReference>
<dbReference type="GO" id="GO:0045087">
    <property type="term" value="P:innate immune response"/>
    <property type="evidence" value="ECO:0007669"/>
    <property type="project" value="UniProtKB-KW"/>
</dbReference>
<dbReference type="PANTHER" id="PTHR24256">
    <property type="entry name" value="TRYPTASE-RELATED"/>
    <property type="match status" value="1"/>
</dbReference>
<evidence type="ECO:0000256" key="6">
    <source>
        <dbReference type="ARBA" id="ARBA00022801"/>
    </source>
</evidence>
<comment type="similarity">
    <text evidence="11 13">Belongs to the peptidase S1 family. CLIP subfamily.</text>
</comment>
<evidence type="ECO:0000256" key="1">
    <source>
        <dbReference type="ARBA" id="ARBA00004239"/>
    </source>
</evidence>
<evidence type="ECO:0000256" key="10">
    <source>
        <dbReference type="ARBA" id="ARBA00023180"/>
    </source>
</evidence>
<keyword evidence="3" id="KW-0399">Innate immunity</keyword>
<comment type="domain">
    <text evidence="13">The clip domain consists of 35-55 residues which are 'knitted' together usually by 3 conserved disulfide bonds forming a clip-like compact structure.</text>
</comment>
<dbReference type="PROSITE" id="PS00134">
    <property type="entry name" value="TRYPSIN_HIS"/>
    <property type="match status" value="1"/>
</dbReference>
<name>A0A2C9GV93_9DIPT</name>
<dbReference type="InterPro" id="IPR043504">
    <property type="entry name" value="Peptidase_S1_PA_chymotrypsin"/>
</dbReference>
<evidence type="ECO:0000256" key="8">
    <source>
        <dbReference type="ARBA" id="ARBA00022859"/>
    </source>
</evidence>
<proteinExistence type="inferred from homology"/>
<feature type="domain" description="Peptidase S1" evidence="14">
    <location>
        <begin position="117"/>
        <end position="370"/>
    </location>
</feature>
<dbReference type="InterPro" id="IPR038565">
    <property type="entry name" value="CLIP_sf"/>
</dbReference>
<feature type="domain" description="Clip" evidence="15">
    <location>
        <begin position="27"/>
        <end position="80"/>
    </location>
</feature>
<evidence type="ECO:0000313" key="16">
    <source>
        <dbReference type="EnsemblMetazoa" id="ADIR016023-PA"/>
    </source>
</evidence>
<feature type="chain" id="PRO_5023978682" description="CLIP domain-containing serine protease" evidence="13">
    <location>
        <begin position="22"/>
        <end position="372"/>
    </location>
</feature>
<dbReference type="VEuPathDB" id="VectorBase:ADIR016023"/>
<dbReference type="FunFam" id="2.40.10.10:FF:000028">
    <property type="entry name" value="Serine protease easter"/>
    <property type="match status" value="1"/>
</dbReference>
<dbReference type="Pfam" id="PF00089">
    <property type="entry name" value="Trypsin"/>
    <property type="match status" value="1"/>
</dbReference>
<dbReference type="GO" id="GO:0005576">
    <property type="term" value="C:extracellular region"/>
    <property type="evidence" value="ECO:0007669"/>
    <property type="project" value="UniProtKB-SubCell"/>
</dbReference>